<sequence length="184" mass="19107">MTTMLLMLIIGALGVAALTITGMENSMAGAIRMVEEGTDAAEACVGSAVRAIRLTIDDPQMTGPAAALIAPQGPVPAANQGVFTQEINGTLRNHGDIAVGTGNAPNLVMNVNGYVVNGDIDFLYSKRRTGSDFADPDKPTYDQYYRVDCLAANTATGATSRVIATFDCLNTTGEGCVKRSANGT</sequence>
<accession>A0A7S8J1I6</accession>
<organism evidence="1 2">
    <name type="scientific">Candidatus Nitrospira kreftii</name>
    <dbReference type="NCBI Taxonomy" id="2652173"/>
    <lineage>
        <taxon>Bacteria</taxon>
        <taxon>Pseudomonadati</taxon>
        <taxon>Nitrospirota</taxon>
        <taxon>Nitrospiria</taxon>
        <taxon>Nitrospirales</taxon>
        <taxon>Nitrospiraceae</taxon>
        <taxon>Nitrospira</taxon>
    </lineage>
</organism>
<dbReference type="Proteomes" id="UP000593737">
    <property type="component" value="Chromosome"/>
</dbReference>
<dbReference type="AlphaFoldDB" id="A0A7S8J1I6"/>
<evidence type="ECO:0000313" key="1">
    <source>
        <dbReference type="EMBL" id="QPD06078.1"/>
    </source>
</evidence>
<name>A0A7S8J1I6_9BACT</name>
<reference evidence="1 2" key="1">
    <citation type="journal article" date="2020" name="ISME J.">
        <title>Enrichment and physiological characterization of a novel comammox Nitrospira indicates ammonium inhibition of complete nitrification.</title>
        <authorList>
            <person name="Sakoula D."/>
            <person name="Koch H."/>
            <person name="Frank J."/>
            <person name="Jetten M.S.M."/>
            <person name="van Kessel M.A.H.J."/>
            <person name="Lucker S."/>
        </authorList>
    </citation>
    <scope>NUCLEOTIDE SEQUENCE [LARGE SCALE GENOMIC DNA]</scope>
    <source>
        <strain evidence="1">Comreactor17</strain>
    </source>
</reference>
<dbReference type="KEGG" id="nkf:Nkreftii_003852"/>
<gene>
    <name evidence="1" type="ORF">Nkreftii_003852</name>
</gene>
<protein>
    <submittedName>
        <fullName evidence="1">Putative Type IV pilus assembly protein PilX</fullName>
    </submittedName>
</protein>
<evidence type="ECO:0000313" key="2">
    <source>
        <dbReference type="Proteomes" id="UP000593737"/>
    </source>
</evidence>
<dbReference type="EMBL" id="CP047423">
    <property type="protein sequence ID" value="QPD06078.1"/>
    <property type="molecule type" value="Genomic_DNA"/>
</dbReference>
<proteinExistence type="predicted"/>